<accession>A0AAW0U511</accession>
<evidence type="ECO:0000313" key="2">
    <source>
        <dbReference type="Proteomes" id="UP001487740"/>
    </source>
</evidence>
<evidence type="ECO:0000313" key="1">
    <source>
        <dbReference type="EMBL" id="KAK8394820.1"/>
    </source>
</evidence>
<dbReference type="AlphaFoldDB" id="A0AAW0U511"/>
<dbReference type="Proteomes" id="UP001487740">
    <property type="component" value="Unassembled WGS sequence"/>
</dbReference>
<protein>
    <submittedName>
        <fullName evidence="1">Uncharacterized protein</fullName>
    </submittedName>
</protein>
<proteinExistence type="predicted"/>
<dbReference type="EMBL" id="JARAKH010000018">
    <property type="protein sequence ID" value="KAK8394820.1"/>
    <property type="molecule type" value="Genomic_DNA"/>
</dbReference>
<comment type="caution">
    <text evidence="1">The sequence shown here is derived from an EMBL/GenBank/DDBJ whole genome shotgun (WGS) entry which is preliminary data.</text>
</comment>
<sequence length="108" mass="12344">MSGVESHLERPNKIDIWADALASRWPLRESPSMEASRWMTSRCTLQLVRKDHEILVLSFPRFYSSAVEEGSHGAADTLLGLDTCAWRISDTGFYEQHCISSLITHWHL</sequence>
<keyword evidence="2" id="KW-1185">Reference proteome</keyword>
<reference evidence="1 2" key="1">
    <citation type="submission" date="2023-03" db="EMBL/GenBank/DDBJ databases">
        <title>High-quality genome of Scylla paramamosain provides insights in environmental adaptation.</title>
        <authorList>
            <person name="Zhang L."/>
        </authorList>
    </citation>
    <scope>NUCLEOTIDE SEQUENCE [LARGE SCALE GENOMIC DNA]</scope>
    <source>
        <strain evidence="1">LZ_2023a</strain>
        <tissue evidence="1">Muscle</tissue>
    </source>
</reference>
<name>A0AAW0U511_SCYPA</name>
<gene>
    <name evidence="1" type="ORF">O3P69_005949</name>
</gene>
<organism evidence="1 2">
    <name type="scientific">Scylla paramamosain</name>
    <name type="common">Mud crab</name>
    <dbReference type="NCBI Taxonomy" id="85552"/>
    <lineage>
        <taxon>Eukaryota</taxon>
        <taxon>Metazoa</taxon>
        <taxon>Ecdysozoa</taxon>
        <taxon>Arthropoda</taxon>
        <taxon>Crustacea</taxon>
        <taxon>Multicrustacea</taxon>
        <taxon>Malacostraca</taxon>
        <taxon>Eumalacostraca</taxon>
        <taxon>Eucarida</taxon>
        <taxon>Decapoda</taxon>
        <taxon>Pleocyemata</taxon>
        <taxon>Brachyura</taxon>
        <taxon>Eubrachyura</taxon>
        <taxon>Portunoidea</taxon>
        <taxon>Portunidae</taxon>
        <taxon>Portuninae</taxon>
        <taxon>Scylla</taxon>
    </lineage>
</organism>